<feature type="transmembrane region" description="Helical" evidence="6">
    <location>
        <begin position="588"/>
        <end position="613"/>
    </location>
</feature>
<evidence type="ECO:0000256" key="6">
    <source>
        <dbReference type="SAM" id="Phobius"/>
    </source>
</evidence>
<feature type="transmembrane region" description="Helical" evidence="6">
    <location>
        <begin position="657"/>
        <end position="674"/>
    </location>
</feature>
<dbReference type="InterPro" id="IPR036412">
    <property type="entry name" value="HAD-like_sf"/>
</dbReference>
<gene>
    <name evidence="8" type="ORF">B5E75_03385</name>
</gene>
<dbReference type="Pfam" id="PF00122">
    <property type="entry name" value="E1-E2_ATPase"/>
    <property type="match status" value="1"/>
</dbReference>
<dbReference type="GO" id="GO:0016887">
    <property type="term" value="F:ATP hydrolysis activity"/>
    <property type="evidence" value="ECO:0007669"/>
    <property type="project" value="InterPro"/>
</dbReference>
<sequence length="772" mass="86030">MEQKREYGLTQQEVFERQQAGAVNQQQKTISKSYSQIFRENICTLFNLLNVLIAIALALVGAWSNLVFIVIIITNVCIGIIQEIHAKKLVDELSLLMIPHVKVLRDQKQQTIDVNEIVMDDVMVLEAGDQICCDSVVIDGEIEANESLLTGESDAIHKTIESSLLSGSSVISGKCYAQVVHVGDDNYTSRLTNEVKKAKELQSELLNSMRKVTKVTSFMIVPLGIILFLEAYFLRHDLLSEAVISSSAGLLGMLPKGLVLLMSVSLAAGVTKLAKQKILIQDIYSLETLAHVDTLCLDKTGTITNGKMKVEKVENLSTQPSQQFLDYFGSYLHYSDDNNATYQAICEDFTLNDHHLPSQKVAFSSQRKWSAMTFEGFGSIVMGAPERLMKELPASLMQQIESGKRVIIIAYTQNVVDAKKTLPEVTPILAIILTDMIRKDVEKTLAYFDSQGVDVKIISGDHVLAVSKIAQMAGLKNYDRYIDMSEYQNGQSHMDELVNQYSVFGRVTPQQKKWLVEALKRQGHTVAMTGDGVNDMLALKEADCSIAIAEGSEAVKQLSQIVLLNSEFSCLPHVVLEGRRVVNNLTRVASVFFIKTIYSIILTIACAICNIPFPFIPIQITLIDFAIEAYPSFLTLLEPQTHKIKGKFLPTVFKNTIPHASGVLLCFLLIYTGRPLFHIPMEQSVTMMYLALACISMQAVIVSSFPMNKLRLFVCVTMVLGFILAIILFHQLLHLTMLTYAQMILTIIITCIGLLFKEVVRYIISLKTKDVK</sequence>
<dbReference type="NCBIfam" id="TIGR01494">
    <property type="entry name" value="ATPase_P-type"/>
    <property type="match status" value="2"/>
</dbReference>
<dbReference type="Gene3D" id="1.20.1110.10">
    <property type="entry name" value="Calcium-transporting ATPase, transmembrane domain"/>
    <property type="match status" value="1"/>
</dbReference>
<evidence type="ECO:0000313" key="9">
    <source>
        <dbReference type="Proteomes" id="UP000195305"/>
    </source>
</evidence>
<dbReference type="EMBL" id="NFLJ01000007">
    <property type="protein sequence ID" value="OUQ35560.1"/>
    <property type="molecule type" value="Genomic_DNA"/>
</dbReference>
<comment type="caution">
    <text evidence="8">The sequence shown here is derived from an EMBL/GenBank/DDBJ whole genome shotgun (WGS) entry which is preliminary data.</text>
</comment>
<dbReference type="InterPro" id="IPR018303">
    <property type="entry name" value="ATPase_P-typ_P_site"/>
</dbReference>
<reference evidence="8 9" key="1">
    <citation type="journal article" date="2018" name="BMC Genomics">
        <title>Whole genome sequencing and function prediction of 133 gut anaerobes isolated from chicken caecum in pure cultures.</title>
        <authorList>
            <person name="Medvecky M."/>
            <person name="Cejkova D."/>
            <person name="Polansky O."/>
            <person name="Karasova D."/>
            <person name="Kubasova T."/>
            <person name="Cizek A."/>
            <person name="Rychlik I."/>
        </authorList>
    </citation>
    <scope>NUCLEOTIDE SEQUENCE [LARGE SCALE GENOMIC DNA]</scope>
    <source>
        <strain evidence="8 9">An13</strain>
    </source>
</reference>
<keyword evidence="9" id="KW-1185">Reference proteome</keyword>
<evidence type="ECO:0000256" key="3">
    <source>
        <dbReference type="ARBA" id="ARBA00022967"/>
    </source>
</evidence>
<feature type="transmembrane region" description="Helical" evidence="6">
    <location>
        <begin position="686"/>
        <end position="705"/>
    </location>
</feature>
<evidence type="ECO:0000256" key="2">
    <source>
        <dbReference type="ARBA" id="ARBA00022692"/>
    </source>
</evidence>
<dbReference type="InterPro" id="IPR001757">
    <property type="entry name" value="P_typ_ATPase"/>
</dbReference>
<dbReference type="SFLD" id="SFLDS00003">
    <property type="entry name" value="Haloacid_Dehalogenase"/>
    <property type="match status" value="1"/>
</dbReference>
<dbReference type="InterPro" id="IPR023299">
    <property type="entry name" value="ATPase_P-typ_cyto_dom_N"/>
</dbReference>
<dbReference type="PROSITE" id="PS00154">
    <property type="entry name" value="ATPASE_E1_E2"/>
    <property type="match status" value="1"/>
</dbReference>
<feature type="transmembrane region" description="Helical" evidence="6">
    <location>
        <begin position="739"/>
        <end position="756"/>
    </location>
</feature>
<dbReference type="InterPro" id="IPR059000">
    <property type="entry name" value="ATPase_P-type_domA"/>
</dbReference>
<dbReference type="SUPFAM" id="SSF81653">
    <property type="entry name" value="Calcium ATPase, transduction domain A"/>
    <property type="match status" value="1"/>
</dbReference>
<dbReference type="PRINTS" id="PR00120">
    <property type="entry name" value="HATPASE"/>
</dbReference>
<dbReference type="SUPFAM" id="SSF81665">
    <property type="entry name" value="Calcium ATPase, transmembrane domain M"/>
    <property type="match status" value="1"/>
</dbReference>
<dbReference type="GO" id="GO:0016020">
    <property type="term" value="C:membrane"/>
    <property type="evidence" value="ECO:0007669"/>
    <property type="project" value="UniProtKB-SubCell"/>
</dbReference>
<dbReference type="InterPro" id="IPR044492">
    <property type="entry name" value="P_typ_ATPase_HD_dom"/>
</dbReference>
<evidence type="ECO:0000259" key="7">
    <source>
        <dbReference type="Pfam" id="PF00122"/>
    </source>
</evidence>
<proteinExistence type="predicted"/>
<comment type="subcellular location">
    <subcellularLocation>
        <location evidence="1">Membrane</location>
        <topology evidence="1">Multi-pass membrane protein</topology>
    </subcellularLocation>
</comment>
<evidence type="ECO:0000313" key="8">
    <source>
        <dbReference type="EMBL" id="OUQ35560.1"/>
    </source>
</evidence>
<dbReference type="OrthoDB" id="9760364at2"/>
<dbReference type="InterPro" id="IPR008250">
    <property type="entry name" value="ATPase_P-typ_transduc_dom_A_sf"/>
</dbReference>
<dbReference type="PANTHER" id="PTHR42861">
    <property type="entry name" value="CALCIUM-TRANSPORTING ATPASE"/>
    <property type="match status" value="1"/>
</dbReference>
<dbReference type="InterPro" id="IPR023214">
    <property type="entry name" value="HAD_sf"/>
</dbReference>
<dbReference type="Gene3D" id="3.40.1110.10">
    <property type="entry name" value="Calcium-transporting ATPase, cytoplasmic domain N"/>
    <property type="match status" value="1"/>
</dbReference>
<dbReference type="AlphaFoldDB" id="A0A1Y4T1P6"/>
<dbReference type="Gene3D" id="3.40.50.1000">
    <property type="entry name" value="HAD superfamily/HAD-like"/>
    <property type="match status" value="1"/>
</dbReference>
<dbReference type="CDD" id="cd02609">
    <property type="entry name" value="P-type_ATPase"/>
    <property type="match status" value="1"/>
</dbReference>
<evidence type="ECO:0000256" key="4">
    <source>
        <dbReference type="ARBA" id="ARBA00022989"/>
    </source>
</evidence>
<feature type="domain" description="P-type ATPase A" evidence="7">
    <location>
        <begin position="98"/>
        <end position="195"/>
    </location>
</feature>
<keyword evidence="2 6" id="KW-0812">Transmembrane</keyword>
<name>A0A1Y4T1P6_9FIRM</name>
<feature type="transmembrane region" description="Helical" evidence="6">
    <location>
        <begin position="254"/>
        <end position="274"/>
    </location>
</feature>
<dbReference type="RefSeq" id="WP_087357375.1">
    <property type="nucleotide sequence ID" value="NZ_NFLJ01000007.1"/>
</dbReference>
<organism evidence="8 9">
    <name type="scientific">Massilimicrobiota timonensis</name>
    <dbReference type="NCBI Taxonomy" id="1776392"/>
    <lineage>
        <taxon>Bacteria</taxon>
        <taxon>Bacillati</taxon>
        <taxon>Bacillota</taxon>
        <taxon>Erysipelotrichia</taxon>
        <taxon>Erysipelotrichales</taxon>
        <taxon>Erysipelotrichaceae</taxon>
        <taxon>Massilimicrobiota</taxon>
    </lineage>
</organism>
<keyword evidence="5 6" id="KW-0472">Membrane</keyword>
<dbReference type="SFLD" id="SFLDG00002">
    <property type="entry name" value="C1.7:_P-type_atpase_like"/>
    <property type="match status" value="1"/>
</dbReference>
<keyword evidence="4 6" id="KW-1133">Transmembrane helix</keyword>
<feature type="transmembrane region" description="Helical" evidence="6">
    <location>
        <begin position="712"/>
        <end position="733"/>
    </location>
</feature>
<keyword evidence="3" id="KW-1278">Translocase</keyword>
<dbReference type="PRINTS" id="PR00119">
    <property type="entry name" value="CATATPASE"/>
</dbReference>
<dbReference type="SFLD" id="SFLDF00027">
    <property type="entry name" value="p-type_atpase"/>
    <property type="match status" value="1"/>
</dbReference>
<accession>A0A1Y4T1P6</accession>
<evidence type="ECO:0000256" key="1">
    <source>
        <dbReference type="ARBA" id="ARBA00004141"/>
    </source>
</evidence>
<dbReference type="Pfam" id="PF00702">
    <property type="entry name" value="Hydrolase"/>
    <property type="match status" value="1"/>
</dbReference>
<evidence type="ECO:0000256" key="5">
    <source>
        <dbReference type="ARBA" id="ARBA00023136"/>
    </source>
</evidence>
<dbReference type="InterPro" id="IPR023298">
    <property type="entry name" value="ATPase_P-typ_TM_dom_sf"/>
</dbReference>
<feature type="transmembrane region" description="Helical" evidence="6">
    <location>
        <begin position="619"/>
        <end position="637"/>
    </location>
</feature>
<feature type="transmembrane region" description="Helical" evidence="6">
    <location>
        <begin position="215"/>
        <end position="234"/>
    </location>
</feature>
<dbReference type="SUPFAM" id="SSF56784">
    <property type="entry name" value="HAD-like"/>
    <property type="match status" value="1"/>
</dbReference>
<dbReference type="Proteomes" id="UP000195305">
    <property type="component" value="Unassembled WGS sequence"/>
</dbReference>
<dbReference type="Gene3D" id="2.70.150.10">
    <property type="entry name" value="Calcium-transporting ATPase, cytoplasmic transduction domain A"/>
    <property type="match status" value="1"/>
</dbReference>
<dbReference type="GO" id="GO:0005524">
    <property type="term" value="F:ATP binding"/>
    <property type="evidence" value="ECO:0007669"/>
    <property type="project" value="InterPro"/>
</dbReference>
<protein>
    <submittedName>
        <fullName evidence="8">ATPase</fullName>
    </submittedName>
</protein>